<accession>A0A9D4MJD8</accession>
<gene>
    <name evidence="1" type="ORF">DPMN_002002</name>
</gene>
<sequence length="83" mass="9477">MKNLYYLAQRNDPSSAISDINNLLTHHHISKIDCSMRADKSLLYKHHQIVQEMQVTKIQLLGDVKQSGIFSIMCNESTDVSTE</sequence>
<evidence type="ECO:0000313" key="1">
    <source>
        <dbReference type="EMBL" id="KAH3878118.1"/>
    </source>
</evidence>
<dbReference type="Proteomes" id="UP000828390">
    <property type="component" value="Unassembled WGS sequence"/>
</dbReference>
<evidence type="ECO:0000313" key="2">
    <source>
        <dbReference type="Proteomes" id="UP000828390"/>
    </source>
</evidence>
<keyword evidence="2" id="KW-1185">Reference proteome</keyword>
<proteinExistence type="predicted"/>
<reference evidence="1" key="1">
    <citation type="journal article" date="2019" name="bioRxiv">
        <title>The Genome of the Zebra Mussel, Dreissena polymorpha: A Resource for Invasive Species Research.</title>
        <authorList>
            <person name="McCartney M.A."/>
            <person name="Auch B."/>
            <person name="Kono T."/>
            <person name="Mallez S."/>
            <person name="Zhang Y."/>
            <person name="Obille A."/>
            <person name="Becker A."/>
            <person name="Abrahante J.E."/>
            <person name="Garbe J."/>
            <person name="Badalamenti J.P."/>
            <person name="Herman A."/>
            <person name="Mangelson H."/>
            <person name="Liachko I."/>
            <person name="Sullivan S."/>
            <person name="Sone E.D."/>
            <person name="Koren S."/>
            <person name="Silverstein K.A.T."/>
            <person name="Beckman K.B."/>
            <person name="Gohl D.M."/>
        </authorList>
    </citation>
    <scope>NUCLEOTIDE SEQUENCE</scope>
    <source>
        <strain evidence="1">Duluth1</strain>
        <tissue evidence="1">Whole animal</tissue>
    </source>
</reference>
<dbReference type="AlphaFoldDB" id="A0A9D4MJD8"/>
<protein>
    <submittedName>
        <fullName evidence="1">Uncharacterized protein</fullName>
    </submittedName>
</protein>
<dbReference type="EMBL" id="JAIWYP010000001">
    <property type="protein sequence ID" value="KAH3878118.1"/>
    <property type="molecule type" value="Genomic_DNA"/>
</dbReference>
<comment type="caution">
    <text evidence="1">The sequence shown here is derived from an EMBL/GenBank/DDBJ whole genome shotgun (WGS) entry which is preliminary data.</text>
</comment>
<reference evidence="1" key="2">
    <citation type="submission" date="2020-11" db="EMBL/GenBank/DDBJ databases">
        <authorList>
            <person name="McCartney M.A."/>
            <person name="Auch B."/>
            <person name="Kono T."/>
            <person name="Mallez S."/>
            <person name="Becker A."/>
            <person name="Gohl D.M."/>
            <person name="Silverstein K.A.T."/>
            <person name="Koren S."/>
            <person name="Bechman K.B."/>
            <person name="Herman A."/>
            <person name="Abrahante J.E."/>
            <person name="Garbe J."/>
        </authorList>
    </citation>
    <scope>NUCLEOTIDE SEQUENCE</scope>
    <source>
        <strain evidence="1">Duluth1</strain>
        <tissue evidence="1">Whole animal</tissue>
    </source>
</reference>
<organism evidence="1 2">
    <name type="scientific">Dreissena polymorpha</name>
    <name type="common">Zebra mussel</name>
    <name type="synonym">Mytilus polymorpha</name>
    <dbReference type="NCBI Taxonomy" id="45954"/>
    <lineage>
        <taxon>Eukaryota</taxon>
        <taxon>Metazoa</taxon>
        <taxon>Spiralia</taxon>
        <taxon>Lophotrochozoa</taxon>
        <taxon>Mollusca</taxon>
        <taxon>Bivalvia</taxon>
        <taxon>Autobranchia</taxon>
        <taxon>Heteroconchia</taxon>
        <taxon>Euheterodonta</taxon>
        <taxon>Imparidentia</taxon>
        <taxon>Neoheterodontei</taxon>
        <taxon>Myida</taxon>
        <taxon>Dreissenoidea</taxon>
        <taxon>Dreissenidae</taxon>
        <taxon>Dreissena</taxon>
    </lineage>
</organism>
<name>A0A9D4MJD8_DREPO</name>